<sequence>MDTGLQQGWTQVFSKDGHRSSARYKVFGCRRDLRLLKTERSSALKTERSSAPKRSLRLLKMSSAEDVFGRRRLQPKRSSAPEDLDWHHPGQWC</sequence>
<evidence type="ECO:0000313" key="1">
    <source>
        <dbReference type="EMBL" id="KAI3685465.1"/>
    </source>
</evidence>
<protein>
    <submittedName>
        <fullName evidence="1">Uncharacterized protein</fullName>
    </submittedName>
</protein>
<proteinExistence type="predicted"/>
<organism evidence="1 2">
    <name type="scientific">Arctium lappa</name>
    <name type="common">Greater burdock</name>
    <name type="synonym">Lappa major</name>
    <dbReference type="NCBI Taxonomy" id="4217"/>
    <lineage>
        <taxon>Eukaryota</taxon>
        <taxon>Viridiplantae</taxon>
        <taxon>Streptophyta</taxon>
        <taxon>Embryophyta</taxon>
        <taxon>Tracheophyta</taxon>
        <taxon>Spermatophyta</taxon>
        <taxon>Magnoliopsida</taxon>
        <taxon>eudicotyledons</taxon>
        <taxon>Gunneridae</taxon>
        <taxon>Pentapetalae</taxon>
        <taxon>asterids</taxon>
        <taxon>campanulids</taxon>
        <taxon>Asterales</taxon>
        <taxon>Asteraceae</taxon>
        <taxon>Carduoideae</taxon>
        <taxon>Cardueae</taxon>
        <taxon>Arctiinae</taxon>
        <taxon>Arctium</taxon>
    </lineage>
</organism>
<accession>A0ACB8YN73</accession>
<dbReference type="EMBL" id="CM042058">
    <property type="protein sequence ID" value="KAI3685465.1"/>
    <property type="molecule type" value="Genomic_DNA"/>
</dbReference>
<reference evidence="2" key="1">
    <citation type="journal article" date="2022" name="Mol. Ecol. Resour.">
        <title>The genomes of chicory, endive, great burdock and yacon provide insights into Asteraceae palaeo-polyploidization history and plant inulin production.</title>
        <authorList>
            <person name="Fan W."/>
            <person name="Wang S."/>
            <person name="Wang H."/>
            <person name="Wang A."/>
            <person name="Jiang F."/>
            <person name="Liu H."/>
            <person name="Zhao H."/>
            <person name="Xu D."/>
            <person name="Zhang Y."/>
        </authorList>
    </citation>
    <scope>NUCLEOTIDE SEQUENCE [LARGE SCALE GENOMIC DNA]</scope>
    <source>
        <strain evidence="2">cv. Niubang</strain>
    </source>
</reference>
<comment type="caution">
    <text evidence="1">The sequence shown here is derived from an EMBL/GenBank/DDBJ whole genome shotgun (WGS) entry which is preliminary data.</text>
</comment>
<evidence type="ECO:0000313" key="2">
    <source>
        <dbReference type="Proteomes" id="UP001055879"/>
    </source>
</evidence>
<dbReference type="Proteomes" id="UP001055879">
    <property type="component" value="Linkage Group LG12"/>
</dbReference>
<keyword evidence="2" id="KW-1185">Reference proteome</keyword>
<reference evidence="1 2" key="2">
    <citation type="journal article" date="2022" name="Mol. Ecol. Resour.">
        <title>The genomes of chicory, endive, great burdock and yacon provide insights into Asteraceae paleo-polyploidization history and plant inulin production.</title>
        <authorList>
            <person name="Fan W."/>
            <person name="Wang S."/>
            <person name="Wang H."/>
            <person name="Wang A."/>
            <person name="Jiang F."/>
            <person name="Liu H."/>
            <person name="Zhao H."/>
            <person name="Xu D."/>
            <person name="Zhang Y."/>
        </authorList>
    </citation>
    <scope>NUCLEOTIDE SEQUENCE [LARGE SCALE GENOMIC DNA]</scope>
    <source>
        <strain evidence="2">cv. Niubang</strain>
    </source>
</reference>
<name>A0ACB8YN73_ARCLA</name>
<gene>
    <name evidence="1" type="ORF">L6452_34709</name>
</gene>